<reference evidence="2" key="1">
    <citation type="journal article" date="2019" name="Int. J. Syst. Evol. Microbiol.">
        <title>The Global Catalogue of Microorganisms (GCM) 10K type strain sequencing project: providing services to taxonomists for standard genome sequencing and annotation.</title>
        <authorList>
            <consortium name="The Broad Institute Genomics Platform"/>
            <consortium name="The Broad Institute Genome Sequencing Center for Infectious Disease"/>
            <person name="Wu L."/>
            <person name="Ma J."/>
        </authorList>
    </citation>
    <scope>NUCLEOTIDE SEQUENCE [LARGE SCALE GENOMIC DNA]</scope>
    <source>
        <strain evidence="2">JCM 4738</strain>
    </source>
</reference>
<dbReference type="Proteomes" id="UP000642673">
    <property type="component" value="Unassembled WGS sequence"/>
</dbReference>
<evidence type="ECO:0000313" key="2">
    <source>
        <dbReference type="Proteomes" id="UP000642673"/>
    </source>
</evidence>
<protein>
    <submittedName>
        <fullName evidence="1">Uncharacterized protein</fullName>
    </submittedName>
</protein>
<sequence>MSSRDVFNALMTYIDAPPGRVGNQSVHLRIVENEVAGSRVSHRQGERVGRRWRAFTGSVLVPAVVGAKEQAQNLFLICLHPIG</sequence>
<evidence type="ECO:0000313" key="1">
    <source>
        <dbReference type="EMBL" id="GHB83685.1"/>
    </source>
</evidence>
<organism evidence="1 2">
    <name type="scientific">Streptomyces cirratus</name>
    <dbReference type="NCBI Taxonomy" id="68187"/>
    <lineage>
        <taxon>Bacteria</taxon>
        <taxon>Bacillati</taxon>
        <taxon>Actinomycetota</taxon>
        <taxon>Actinomycetes</taxon>
        <taxon>Kitasatosporales</taxon>
        <taxon>Streptomycetaceae</taxon>
        <taxon>Streptomyces</taxon>
    </lineage>
</organism>
<dbReference type="EMBL" id="BMVP01000024">
    <property type="protein sequence ID" value="GHB83685.1"/>
    <property type="molecule type" value="Genomic_DNA"/>
</dbReference>
<name>A0ABQ3F2H1_9ACTN</name>
<proteinExistence type="predicted"/>
<accession>A0ABQ3F2H1</accession>
<gene>
    <name evidence="1" type="ORF">GCM10010347_63200</name>
</gene>
<keyword evidence="2" id="KW-1185">Reference proteome</keyword>
<comment type="caution">
    <text evidence="1">The sequence shown here is derived from an EMBL/GenBank/DDBJ whole genome shotgun (WGS) entry which is preliminary data.</text>
</comment>